<evidence type="ECO:0000313" key="3">
    <source>
        <dbReference type="EMBL" id="MEK7952832.1"/>
    </source>
</evidence>
<keyword evidence="4" id="KW-1185">Reference proteome</keyword>
<dbReference type="SUPFAM" id="SSF48208">
    <property type="entry name" value="Six-hairpin glycosidases"/>
    <property type="match status" value="1"/>
</dbReference>
<dbReference type="RefSeq" id="WP_341406589.1">
    <property type="nucleotide sequence ID" value="NZ_JBBUKT010000008.1"/>
</dbReference>
<protein>
    <submittedName>
        <fullName evidence="3">DUF255 domain-containing protein</fullName>
    </submittedName>
</protein>
<feature type="region of interest" description="Disordered" evidence="1">
    <location>
        <begin position="695"/>
        <end position="717"/>
    </location>
</feature>
<evidence type="ECO:0000313" key="4">
    <source>
        <dbReference type="Proteomes" id="UP001371305"/>
    </source>
</evidence>
<sequence>MTKASLPAVGLLALTVSLSSCRKEEISAGKAGAPPPVLAPEMQVNRMVNGPQGLLAARKDSPVHWQQWEPQLLKRAADAKRLVVVLVGSSQYPGCLEALDAIDRDPKCVSRLNGEFIPVLVDLESARECGVAAALLSEESKSSGLSFPFLLVMSPEGSEVAWRPIICGQPNGGDFRDVFDKAIDLVTKMWTEDPDFTLRNSKTDHERRLKQIILPDAVVDAAGRDAFLIRMTRQLSSQYEADIGILSGAGGLFPLGSLQCLASSANDPAIPAEVAGRCREAVTGFGKHVLNSAMVDPLDGGVYSIRRGNSWELPLPQRTCMTQARAARALVSLQASTGEARPLEVARGAVKFAEEQYSTQDGLFSNQRQPAPTNLRNLLWSREQIDAALTPEEAALWKARCGVQDLGNMAMEADPMKEFFRLNSLSARVPLAEAAAKAKVDAAQAAALLESGRKKLLEARRARTPEPAPATAGAASPSFRMVSAYVALFTATGEAAWRDKALNLAKRSREAFSKDNLLIEQGPPVPEAVGDARAFTYALAIQAALDLAEVTLDDSWRLWAGDLATVVAEQFTDKDGRLLEARPASTPLTLPLTDRIMLFDDSTAGLMRMNAARLEALGQPPPPEMAKLARSLPPLESQPVVVSDSLLAASFSRSRVIVELPANPSAEWREAAAKLPLDRIARRIGKGATAKILRPDGSTVTPANPAELAAAVATTRP</sequence>
<dbReference type="SUPFAM" id="SSF52833">
    <property type="entry name" value="Thioredoxin-like"/>
    <property type="match status" value="1"/>
</dbReference>
<feature type="compositionally biased region" description="Low complexity" evidence="1">
    <location>
        <begin position="701"/>
        <end position="717"/>
    </location>
</feature>
<reference evidence="3 4" key="1">
    <citation type="submission" date="2024-04" db="EMBL/GenBank/DDBJ databases">
        <title>Luteolibacter sp. isolated from soil.</title>
        <authorList>
            <person name="An J."/>
        </authorList>
    </citation>
    <scope>NUCLEOTIDE SEQUENCE [LARGE SCALE GENOMIC DNA]</scope>
    <source>
        <strain evidence="3 4">Y139</strain>
    </source>
</reference>
<dbReference type="EMBL" id="JBBUKT010000008">
    <property type="protein sequence ID" value="MEK7952832.1"/>
    <property type="molecule type" value="Genomic_DNA"/>
</dbReference>
<dbReference type="PANTHER" id="PTHR42899">
    <property type="entry name" value="SPERMATOGENESIS-ASSOCIATED PROTEIN 20"/>
    <property type="match status" value="1"/>
</dbReference>
<dbReference type="PROSITE" id="PS51257">
    <property type="entry name" value="PROKAR_LIPOPROTEIN"/>
    <property type="match status" value="1"/>
</dbReference>
<dbReference type="InterPro" id="IPR024705">
    <property type="entry name" value="Ssp411"/>
</dbReference>
<comment type="caution">
    <text evidence="3">The sequence shown here is derived from an EMBL/GenBank/DDBJ whole genome shotgun (WGS) entry which is preliminary data.</text>
</comment>
<dbReference type="Gene3D" id="3.40.30.10">
    <property type="entry name" value="Glutaredoxin"/>
    <property type="match status" value="1"/>
</dbReference>
<accession>A0ABU9B0N1</accession>
<proteinExistence type="predicted"/>
<evidence type="ECO:0000256" key="1">
    <source>
        <dbReference type="SAM" id="MobiDB-lite"/>
    </source>
</evidence>
<dbReference type="InterPro" id="IPR008928">
    <property type="entry name" value="6-hairpin_glycosidase_sf"/>
</dbReference>
<dbReference type="InterPro" id="IPR036249">
    <property type="entry name" value="Thioredoxin-like_sf"/>
</dbReference>
<dbReference type="Pfam" id="PF03190">
    <property type="entry name" value="Thioredox_DsbH"/>
    <property type="match status" value="1"/>
</dbReference>
<dbReference type="InterPro" id="IPR004879">
    <property type="entry name" value="Ssp411-like_TRX"/>
</dbReference>
<gene>
    <name evidence="3" type="ORF">WKV53_20125</name>
</gene>
<organism evidence="3 4">
    <name type="scientific">Luteolibacter soli</name>
    <dbReference type="NCBI Taxonomy" id="3135280"/>
    <lineage>
        <taxon>Bacteria</taxon>
        <taxon>Pseudomonadati</taxon>
        <taxon>Verrucomicrobiota</taxon>
        <taxon>Verrucomicrobiia</taxon>
        <taxon>Verrucomicrobiales</taxon>
        <taxon>Verrucomicrobiaceae</taxon>
        <taxon>Luteolibacter</taxon>
    </lineage>
</organism>
<name>A0ABU9B0N1_9BACT</name>
<feature type="domain" description="Spermatogenesis-associated protein 20-like TRX" evidence="2">
    <location>
        <begin position="45"/>
        <end position="201"/>
    </location>
</feature>
<evidence type="ECO:0000259" key="2">
    <source>
        <dbReference type="Pfam" id="PF03190"/>
    </source>
</evidence>
<dbReference type="PANTHER" id="PTHR42899:SF1">
    <property type="entry name" value="SPERMATOGENESIS-ASSOCIATED PROTEIN 20"/>
    <property type="match status" value="1"/>
</dbReference>
<dbReference type="Proteomes" id="UP001371305">
    <property type="component" value="Unassembled WGS sequence"/>
</dbReference>